<name>A0ABW2IAR3_9BURK</name>
<keyword evidence="4" id="KW-1185">Reference proteome</keyword>
<dbReference type="PROSITE" id="PS50110">
    <property type="entry name" value="RESPONSE_REGULATORY"/>
    <property type="match status" value="1"/>
</dbReference>
<dbReference type="Pfam" id="PF00072">
    <property type="entry name" value="Response_reg"/>
    <property type="match status" value="1"/>
</dbReference>
<dbReference type="InterPro" id="IPR001789">
    <property type="entry name" value="Sig_transdc_resp-reg_receiver"/>
</dbReference>
<dbReference type="InterPro" id="IPR011006">
    <property type="entry name" value="CheY-like_superfamily"/>
</dbReference>
<feature type="domain" description="Response regulatory" evidence="2">
    <location>
        <begin position="8"/>
        <end position="135"/>
    </location>
</feature>
<dbReference type="PANTHER" id="PTHR44520">
    <property type="entry name" value="RESPONSE REGULATOR RCP1-RELATED"/>
    <property type="match status" value="1"/>
</dbReference>
<dbReference type="Proteomes" id="UP001596542">
    <property type="component" value="Unassembled WGS sequence"/>
</dbReference>
<sequence length="148" mass="16463">MSDLQKIQILLAEDTQSDAEATLLALKEVGLAANVVWVKDGQEVLDYVFCTGPFSARTGDVPTLIMLDLKMPKVNGLDVLKILKTTEKTKFIPIIMLTSSAEEPDITYCYEYGVNNYIVKPVLPVKFAEEVSRAGFYWNLLNRSPAMA</sequence>
<evidence type="ECO:0000313" key="4">
    <source>
        <dbReference type="Proteomes" id="UP001596542"/>
    </source>
</evidence>
<gene>
    <name evidence="3" type="ORF">ACFQPC_08820</name>
</gene>
<proteinExistence type="predicted"/>
<reference evidence="4" key="1">
    <citation type="journal article" date="2019" name="Int. J. Syst. Evol. Microbiol.">
        <title>The Global Catalogue of Microorganisms (GCM) 10K type strain sequencing project: providing services to taxonomists for standard genome sequencing and annotation.</title>
        <authorList>
            <consortium name="The Broad Institute Genomics Platform"/>
            <consortium name="The Broad Institute Genome Sequencing Center for Infectious Disease"/>
            <person name="Wu L."/>
            <person name="Ma J."/>
        </authorList>
    </citation>
    <scope>NUCLEOTIDE SEQUENCE [LARGE SCALE GENOMIC DNA]</scope>
    <source>
        <strain evidence="4">KACC 12508</strain>
    </source>
</reference>
<evidence type="ECO:0000259" key="2">
    <source>
        <dbReference type="PROSITE" id="PS50110"/>
    </source>
</evidence>
<comment type="caution">
    <text evidence="3">The sequence shown here is derived from an EMBL/GenBank/DDBJ whole genome shotgun (WGS) entry which is preliminary data.</text>
</comment>
<dbReference type="EMBL" id="JBHTBU010000001">
    <property type="protein sequence ID" value="MFC7288134.1"/>
    <property type="molecule type" value="Genomic_DNA"/>
</dbReference>
<dbReference type="InterPro" id="IPR052893">
    <property type="entry name" value="TCS_response_regulator"/>
</dbReference>
<dbReference type="SMART" id="SM00448">
    <property type="entry name" value="REC"/>
    <property type="match status" value="1"/>
</dbReference>
<dbReference type="Gene3D" id="3.40.50.2300">
    <property type="match status" value="1"/>
</dbReference>
<protein>
    <submittedName>
        <fullName evidence="3">Response regulator</fullName>
    </submittedName>
</protein>
<evidence type="ECO:0000313" key="3">
    <source>
        <dbReference type="EMBL" id="MFC7288134.1"/>
    </source>
</evidence>
<organism evidence="3 4">
    <name type="scientific">Herminiimonas glaciei</name>
    <dbReference type="NCBI Taxonomy" id="523788"/>
    <lineage>
        <taxon>Bacteria</taxon>
        <taxon>Pseudomonadati</taxon>
        <taxon>Pseudomonadota</taxon>
        <taxon>Betaproteobacteria</taxon>
        <taxon>Burkholderiales</taxon>
        <taxon>Oxalobacteraceae</taxon>
        <taxon>Herminiimonas</taxon>
    </lineage>
</organism>
<evidence type="ECO:0000256" key="1">
    <source>
        <dbReference type="PROSITE-ProRule" id="PRU00169"/>
    </source>
</evidence>
<dbReference type="CDD" id="cd17557">
    <property type="entry name" value="REC_Rcp-like"/>
    <property type="match status" value="1"/>
</dbReference>
<accession>A0ABW2IAR3</accession>
<dbReference type="PANTHER" id="PTHR44520:SF1">
    <property type="entry name" value="TWO-COMPONENT SYSTEM REGULATORY PROTEIN"/>
    <property type="match status" value="1"/>
</dbReference>
<dbReference type="SUPFAM" id="SSF52172">
    <property type="entry name" value="CheY-like"/>
    <property type="match status" value="1"/>
</dbReference>
<keyword evidence="1" id="KW-0597">Phosphoprotein</keyword>
<feature type="modified residue" description="4-aspartylphosphate" evidence="1">
    <location>
        <position position="68"/>
    </location>
</feature>
<dbReference type="RefSeq" id="WP_382271499.1">
    <property type="nucleotide sequence ID" value="NZ_JBHTBU010000001.1"/>
</dbReference>